<reference evidence="2 3" key="1">
    <citation type="submission" date="2016-09" db="EMBL/GenBank/DDBJ databases">
        <authorList>
            <person name="Capua I."/>
            <person name="De Benedictis P."/>
            <person name="Joannis T."/>
            <person name="Lombin L.H."/>
            <person name="Cattoli G."/>
        </authorList>
    </citation>
    <scope>NUCLEOTIDE SEQUENCE [LARGE SCALE GENOMIC DNA]</scope>
    <source>
        <strain evidence="2 3">ANC 4671</strain>
    </source>
</reference>
<name>A0A1E7R1R5_9GAMM</name>
<dbReference type="EMBL" id="MKKK01000052">
    <property type="protein sequence ID" value="OEY93264.1"/>
    <property type="molecule type" value="Genomic_DNA"/>
</dbReference>
<evidence type="ECO:0000313" key="3">
    <source>
        <dbReference type="Proteomes" id="UP000185895"/>
    </source>
</evidence>
<protein>
    <submittedName>
        <fullName evidence="2">Uncharacterized protein</fullName>
    </submittedName>
</protein>
<proteinExistence type="predicted"/>
<keyword evidence="3" id="KW-1185">Reference proteome</keyword>
<dbReference type="RefSeq" id="WP_070070602.1">
    <property type="nucleotide sequence ID" value="NZ_MKKK01000052.1"/>
</dbReference>
<accession>A0A1E7R1R5</accession>
<comment type="caution">
    <text evidence="2">The sequence shown here is derived from an EMBL/GenBank/DDBJ whole genome shotgun (WGS) entry which is preliminary data.</text>
</comment>
<feature type="compositionally biased region" description="Low complexity" evidence="1">
    <location>
        <begin position="79"/>
        <end position="88"/>
    </location>
</feature>
<feature type="region of interest" description="Disordered" evidence="1">
    <location>
        <begin position="79"/>
        <end position="102"/>
    </location>
</feature>
<evidence type="ECO:0000256" key="1">
    <source>
        <dbReference type="SAM" id="MobiDB-lite"/>
    </source>
</evidence>
<dbReference type="AlphaFoldDB" id="A0A1E7R1R5"/>
<dbReference type="STRING" id="1262585.BJI46_14365"/>
<dbReference type="OrthoDB" id="6693603at2"/>
<dbReference type="Proteomes" id="UP000185895">
    <property type="component" value="Unassembled WGS sequence"/>
</dbReference>
<organism evidence="2 3">
    <name type="scientific">Acinetobacter qingfengensis</name>
    <dbReference type="NCBI Taxonomy" id="1262585"/>
    <lineage>
        <taxon>Bacteria</taxon>
        <taxon>Pseudomonadati</taxon>
        <taxon>Pseudomonadota</taxon>
        <taxon>Gammaproteobacteria</taxon>
        <taxon>Moraxellales</taxon>
        <taxon>Moraxellaceae</taxon>
        <taxon>Acinetobacter</taxon>
    </lineage>
</organism>
<gene>
    <name evidence="2" type="ORF">BJI46_14365</name>
</gene>
<sequence length="118" mass="13384">MTDHGFIANAEFFSIATQVYARLRRVSGRVVDAMYMAQNPEYAKYIITLAQSTQDAELLHYATRLSEFISQSTQPDSVLEQSQLSFSQSEDDLQPGSTATEEEVYKAQVPHHYIGFLR</sequence>
<evidence type="ECO:0000313" key="2">
    <source>
        <dbReference type="EMBL" id="OEY93264.1"/>
    </source>
</evidence>